<reference evidence="5" key="2">
    <citation type="submission" date="2020-09" db="EMBL/GenBank/DDBJ databases">
        <authorList>
            <person name="Sun Q."/>
            <person name="Zhou Y."/>
        </authorList>
    </citation>
    <scope>NUCLEOTIDE SEQUENCE</scope>
    <source>
        <strain evidence="5">CGMCC 1.6333</strain>
    </source>
</reference>
<evidence type="ECO:0000313" key="5">
    <source>
        <dbReference type="EMBL" id="GGM27742.1"/>
    </source>
</evidence>
<dbReference type="SFLD" id="SFLDS00003">
    <property type="entry name" value="Haloacid_Dehalogenase"/>
    <property type="match status" value="1"/>
</dbReference>
<dbReference type="InterPro" id="IPR051400">
    <property type="entry name" value="HAD-like_hydrolase"/>
</dbReference>
<dbReference type="SFLD" id="SFLDG01129">
    <property type="entry name" value="C1.5:_HAD__Beta-PGM__Phosphata"/>
    <property type="match status" value="1"/>
</dbReference>
<dbReference type="OrthoDB" id="25198at2"/>
<reference evidence="5" key="1">
    <citation type="journal article" date="2014" name="Int. J. Syst. Evol. Microbiol.">
        <title>Complete genome sequence of Corynebacterium casei LMG S-19264T (=DSM 44701T), isolated from a smear-ripened cheese.</title>
        <authorList>
            <consortium name="US DOE Joint Genome Institute (JGI-PGF)"/>
            <person name="Walter F."/>
            <person name="Albersmeier A."/>
            <person name="Kalinowski J."/>
            <person name="Ruckert C."/>
        </authorList>
    </citation>
    <scope>NUCLEOTIDE SEQUENCE</scope>
    <source>
        <strain evidence="5">CGMCC 1.6333</strain>
    </source>
</reference>
<organism evidence="5 6">
    <name type="scientific">Paraliobacillus quinghaiensis</name>
    <dbReference type="NCBI Taxonomy" id="470815"/>
    <lineage>
        <taxon>Bacteria</taxon>
        <taxon>Bacillati</taxon>
        <taxon>Bacillota</taxon>
        <taxon>Bacilli</taxon>
        <taxon>Bacillales</taxon>
        <taxon>Bacillaceae</taxon>
        <taxon>Paraliobacillus</taxon>
    </lineage>
</organism>
<proteinExistence type="predicted"/>
<evidence type="ECO:0000256" key="1">
    <source>
        <dbReference type="ARBA" id="ARBA00001946"/>
    </source>
</evidence>
<dbReference type="PANTHER" id="PTHR46470:SF2">
    <property type="entry name" value="GLYCERALDEHYDE 3-PHOSPHATE PHOSPHATASE"/>
    <property type="match status" value="1"/>
</dbReference>
<dbReference type="PRINTS" id="PR00413">
    <property type="entry name" value="HADHALOGNASE"/>
</dbReference>
<evidence type="ECO:0000313" key="6">
    <source>
        <dbReference type="Proteomes" id="UP000618460"/>
    </source>
</evidence>
<protein>
    <submittedName>
        <fullName evidence="5">Hydrolase</fullName>
    </submittedName>
</protein>
<dbReference type="Pfam" id="PF00702">
    <property type="entry name" value="Hydrolase"/>
    <property type="match status" value="1"/>
</dbReference>
<dbReference type="AlphaFoldDB" id="A0A917WTY9"/>
<dbReference type="InterPro" id="IPR006439">
    <property type="entry name" value="HAD-SF_hydro_IA"/>
</dbReference>
<keyword evidence="4" id="KW-0460">Magnesium</keyword>
<name>A0A917WTY9_9BACI</name>
<dbReference type="SUPFAM" id="SSF56784">
    <property type="entry name" value="HAD-like"/>
    <property type="match status" value="1"/>
</dbReference>
<dbReference type="RefSeq" id="WP_117153770.1">
    <property type="nucleotide sequence ID" value="NZ_BMLG01000004.1"/>
</dbReference>
<dbReference type="GO" id="GO:0046872">
    <property type="term" value="F:metal ion binding"/>
    <property type="evidence" value="ECO:0007669"/>
    <property type="project" value="UniProtKB-KW"/>
</dbReference>
<keyword evidence="3 5" id="KW-0378">Hydrolase</keyword>
<dbReference type="Gene3D" id="1.20.120.710">
    <property type="entry name" value="Haloacid dehalogenase hydrolase-like domain"/>
    <property type="match status" value="1"/>
</dbReference>
<sequence length="237" mass="27591">MQTVIFDVDDTLYDQTSPFKKAVQEQFTQSFTEKELTDLYIASRKHDLLFQKNCTGELSIVELQTYRITEACREFGITLSYQEAINFQDAYLAEQQKITLYEEVEELLNILYQQNIQLAVLTNGEKDHQSMKIKQLDLVRWIPEEHFFISGALGHAKPAQEVFTIIENKLQIDRTNTIYIGDFFEHDVVGAKQAGWQSIWMNHRHRQVPTTSVKPDKVVYSAKELLEIFQADYSLVV</sequence>
<dbReference type="PANTHER" id="PTHR46470">
    <property type="entry name" value="N-ACYLNEURAMINATE-9-PHOSPHATASE"/>
    <property type="match status" value="1"/>
</dbReference>
<accession>A0A917WTY9</accession>
<evidence type="ECO:0000256" key="2">
    <source>
        <dbReference type="ARBA" id="ARBA00022723"/>
    </source>
</evidence>
<gene>
    <name evidence="5" type="ORF">GCM10011351_12030</name>
</gene>
<dbReference type="InterPro" id="IPR036412">
    <property type="entry name" value="HAD-like_sf"/>
</dbReference>
<dbReference type="NCBIfam" id="TIGR01549">
    <property type="entry name" value="HAD-SF-IA-v1"/>
    <property type="match status" value="1"/>
</dbReference>
<evidence type="ECO:0000256" key="3">
    <source>
        <dbReference type="ARBA" id="ARBA00022801"/>
    </source>
</evidence>
<comment type="caution">
    <text evidence="5">The sequence shown here is derived from an EMBL/GenBank/DDBJ whole genome shotgun (WGS) entry which is preliminary data.</text>
</comment>
<keyword evidence="2" id="KW-0479">Metal-binding</keyword>
<evidence type="ECO:0000256" key="4">
    <source>
        <dbReference type="ARBA" id="ARBA00022842"/>
    </source>
</evidence>
<dbReference type="Gene3D" id="3.40.50.1000">
    <property type="entry name" value="HAD superfamily/HAD-like"/>
    <property type="match status" value="1"/>
</dbReference>
<dbReference type="InterPro" id="IPR023214">
    <property type="entry name" value="HAD_sf"/>
</dbReference>
<dbReference type="EMBL" id="BMLG01000004">
    <property type="protein sequence ID" value="GGM27742.1"/>
    <property type="molecule type" value="Genomic_DNA"/>
</dbReference>
<keyword evidence="6" id="KW-1185">Reference proteome</keyword>
<dbReference type="GO" id="GO:0044281">
    <property type="term" value="P:small molecule metabolic process"/>
    <property type="evidence" value="ECO:0007669"/>
    <property type="project" value="UniProtKB-ARBA"/>
</dbReference>
<comment type="cofactor">
    <cofactor evidence="1">
        <name>Mg(2+)</name>
        <dbReference type="ChEBI" id="CHEBI:18420"/>
    </cofactor>
</comment>
<dbReference type="GO" id="GO:0016791">
    <property type="term" value="F:phosphatase activity"/>
    <property type="evidence" value="ECO:0007669"/>
    <property type="project" value="TreeGrafter"/>
</dbReference>
<dbReference type="Proteomes" id="UP000618460">
    <property type="component" value="Unassembled WGS sequence"/>
</dbReference>